<dbReference type="STRING" id="1348612.A0A397IP64"/>
<dbReference type="Gene3D" id="3.80.10.10">
    <property type="entry name" value="Ribonuclease Inhibitor"/>
    <property type="match status" value="1"/>
</dbReference>
<feature type="domain" description="F-box" evidence="1">
    <location>
        <begin position="8"/>
        <end position="48"/>
    </location>
</feature>
<gene>
    <name evidence="2" type="ORF">Glove_193g53</name>
</gene>
<dbReference type="InterPro" id="IPR036047">
    <property type="entry name" value="F-box-like_dom_sf"/>
</dbReference>
<dbReference type="EMBL" id="PQFF01000181">
    <property type="protein sequence ID" value="RHZ76757.1"/>
    <property type="molecule type" value="Genomic_DNA"/>
</dbReference>
<dbReference type="Pfam" id="PF13516">
    <property type="entry name" value="LRR_6"/>
    <property type="match status" value="1"/>
</dbReference>
<evidence type="ECO:0000313" key="2">
    <source>
        <dbReference type="EMBL" id="RHZ76757.1"/>
    </source>
</evidence>
<dbReference type="PANTHER" id="PTHR13318">
    <property type="entry name" value="PARTNER OF PAIRED, ISOFORM B-RELATED"/>
    <property type="match status" value="1"/>
</dbReference>
<comment type="caution">
    <text evidence="2">The sequence shown here is derived from an EMBL/GenBank/DDBJ whole genome shotgun (WGS) entry which is preliminary data.</text>
</comment>
<keyword evidence="3" id="KW-1185">Reference proteome</keyword>
<dbReference type="SUPFAM" id="SSF52047">
    <property type="entry name" value="RNI-like"/>
    <property type="match status" value="1"/>
</dbReference>
<dbReference type="InterPro" id="IPR001810">
    <property type="entry name" value="F-box_dom"/>
</dbReference>
<organism evidence="2 3">
    <name type="scientific">Diversispora epigaea</name>
    <dbReference type="NCBI Taxonomy" id="1348612"/>
    <lineage>
        <taxon>Eukaryota</taxon>
        <taxon>Fungi</taxon>
        <taxon>Fungi incertae sedis</taxon>
        <taxon>Mucoromycota</taxon>
        <taxon>Glomeromycotina</taxon>
        <taxon>Glomeromycetes</taxon>
        <taxon>Diversisporales</taxon>
        <taxon>Diversisporaceae</taxon>
        <taxon>Diversispora</taxon>
    </lineage>
</organism>
<reference evidence="2 3" key="1">
    <citation type="submission" date="2018-08" db="EMBL/GenBank/DDBJ databases">
        <title>Genome and evolution of the arbuscular mycorrhizal fungus Diversispora epigaea (formerly Glomus versiforme) and its bacterial endosymbionts.</title>
        <authorList>
            <person name="Sun X."/>
            <person name="Fei Z."/>
            <person name="Harrison M."/>
        </authorList>
    </citation>
    <scope>NUCLEOTIDE SEQUENCE [LARGE SCALE GENOMIC DNA]</scope>
    <source>
        <strain evidence="2 3">IT104</strain>
    </source>
</reference>
<dbReference type="PANTHER" id="PTHR13318:SF190">
    <property type="entry name" value="PARTNER OF PAIRED, ISOFORM B"/>
    <property type="match status" value="1"/>
</dbReference>
<accession>A0A397IP64</accession>
<dbReference type="SUPFAM" id="SSF81383">
    <property type="entry name" value="F-box domain"/>
    <property type="match status" value="1"/>
</dbReference>
<evidence type="ECO:0000313" key="3">
    <source>
        <dbReference type="Proteomes" id="UP000266861"/>
    </source>
</evidence>
<dbReference type="AlphaFoldDB" id="A0A397IP64"/>
<dbReference type="Proteomes" id="UP000266861">
    <property type="component" value="Unassembled WGS sequence"/>
</dbReference>
<sequence length="251" mass="29167">MTNPLTIPELLENIFSFLAKDKALYPALFVNHFWYHCSTPILWRHIEFSIEGYRWNRCDKNIFGPLYRQLRKLKRVMCEKIKPLYCSKMVYLKFAGLKISDALLRAILRSCPDINFLILDRSYGFTNIPIIEIAKYCPKLLHLNLDTCKSLTDRCISEITRFCPNLKYISLASLYRDSNISSKSVIEIARSCHNLVYLNLNGQPFINDESICMIARSCVNLQHLDLSFNEIITDEAICAIATGCLDMRNYR</sequence>
<name>A0A397IP64_9GLOM</name>
<dbReference type="InterPro" id="IPR006553">
    <property type="entry name" value="Leu-rich_rpt_Cys-con_subtyp"/>
</dbReference>
<dbReference type="GO" id="GO:0019005">
    <property type="term" value="C:SCF ubiquitin ligase complex"/>
    <property type="evidence" value="ECO:0007669"/>
    <property type="project" value="TreeGrafter"/>
</dbReference>
<dbReference type="Pfam" id="PF12937">
    <property type="entry name" value="F-box-like"/>
    <property type="match status" value="1"/>
</dbReference>
<evidence type="ECO:0000259" key="1">
    <source>
        <dbReference type="Pfam" id="PF12937"/>
    </source>
</evidence>
<protein>
    <recommendedName>
        <fullName evidence="1">F-box domain-containing protein</fullName>
    </recommendedName>
</protein>
<dbReference type="OrthoDB" id="550575at2759"/>
<dbReference type="SMART" id="SM00367">
    <property type="entry name" value="LRR_CC"/>
    <property type="match status" value="6"/>
</dbReference>
<dbReference type="GO" id="GO:0031146">
    <property type="term" value="P:SCF-dependent proteasomal ubiquitin-dependent protein catabolic process"/>
    <property type="evidence" value="ECO:0007669"/>
    <property type="project" value="TreeGrafter"/>
</dbReference>
<proteinExistence type="predicted"/>
<dbReference type="InterPro" id="IPR001611">
    <property type="entry name" value="Leu-rich_rpt"/>
</dbReference>
<dbReference type="InterPro" id="IPR032675">
    <property type="entry name" value="LRR_dom_sf"/>
</dbReference>